<dbReference type="InParanoid" id="A0A316VWF4"/>
<protein>
    <submittedName>
        <fullName evidence="1">Uncharacterized protein</fullName>
    </submittedName>
</protein>
<organism evidence="1 2">
    <name type="scientific">Ceraceosorus guamensis</name>
    <dbReference type="NCBI Taxonomy" id="1522189"/>
    <lineage>
        <taxon>Eukaryota</taxon>
        <taxon>Fungi</taxon>
        <taxon>Dikarya</taxon>
        <taxon>Basidiomycota</taxon>
        <taxon>Ustilaginomycotina</taxon>
        <taxon>Exobasidiomycetes</taxon>
        <taxon>Ceraceosorales</taxon>
        <taxon>Ceraceosoraceae</taxon>
        <taxon>Ceraceosorus</taxon>
    </lineage>
</organism>
<evidence type="ECO:0000313" key="1">
    <source>
        <dbReference type="EMBL" id="PWN41278.1"/>
    </source>
</evidence>
<accession>A0A316VWF4</accession>
<evidence type="ECO:0000313" key="2">
    <source>
        <dbReference type="Proteomes" id="UP000245783"/>
    </source>
</evidence>
<sequence>MLLEHLLKVADQSRAQKTLSKRHLHHPPYMLALPRPHLDFHQRTGKLGTLPFALAQSPSQFTMNISGQ</sequence>
<dbReference type="GeneID" id="37036165"/>
<reference evidence="1 2" key="1">
    <citation type="journal article" date="2018" name="Mol. Biol. Evol.">
        <title>Broad Genomic Sampling Reveals a Smut Pathogenic Ancestry of the Fungal Clade Ustilaginomycotina.</title>
        <authorList>
            <person name="Kijpornyongpan T."/>
            <person name="Mondo S.J."/>
            <person name="Barry K."/>
            <person name="Sandor L."/>
            <person name="Lee J."/>
            <person name="Lipzen A."/>
            <person name="Pangilinan J."/>
            <person name="LaButti K."/>
            <person name="Hainaut M."/>
            <person name="Henrissat B."/>
            <person name="Grigoriev I.V."/>
            <person name="Spatafora J.W."/>
            <person name="Aime M.C."/>
        </authorList>
    </citation>
    <scope>NUCLEOTIDE SEQUENCE [LARGE SCALE GENOMIC DNA]</scope>
    <source>
        <strain evidence="1 2">MCA 4658</strain>
    </source>
</reference>
<name>A0A316VWF4_9BASI</name>
<dbReference type="AlphaFoldDB" id="A0A316VWF4"/>
<proteinExistence type="predicted"/>
<dbReference type="EMBL" id="KZ819395">
    <property type="protein sequence ID" value="PWN41278.1"/>
    <property type="molecule type" value="Genomic_DNA"/>
</dbReference>
<dbReference type="RefSeq" id="XP_025368438.1">
    <property type="nucleotide sequence ID" value="XM_025514295.1"/>
</dbReference>
<dbReference type="Proteomes" id="UP000245783">
    <property type="component" value="Unassembled WGS sequence"/>
</dbReference>
<keyword evidence="2" id="KW-1185">Reference proteome</keyword>
<gene>
    <name evidence="1" type="ORF">IE81DRAFT_324657</name>
</gene>